<dbReference type="SUPFAM" id="SSF53671">
    <property type="entry name" value="Aspartate/ornithine carbamoyltransferase"/>
    <property type="match status" value="1"/>
</dbReference>
<name>N1W9P9_9LEPT</name>
<dbReference type="PANTHER" id="PTHR45753">
    <property type="entry name" value="ORNITHINE CARBAMOYLTRANSFERASE, MITOCHONDRIAL"/>
    <property type="match status" value="1"/>
</dbReference>
<feature type="domain" description="Aspartate/ornithine carbamoyltransferase carbamoyl-P binding" evidence="4">
    <location>
        <begin position="17"/>
        <end position="152"/>
    </location>
</feature>
<accession>N1W9P9</accession>
<dbReference type="InterPro" id="IPR006130">
    <property type="entry name" value="Asp/Orn_carbamoylTrfase"/>
</dbReference>
<dbReference type="PRINTS" id="PR00102">
    <property type="entry name" value="OTCASE"/>
</dbReference>
<protein>
    <submittedName>
        <fullName evidence="5">Putative ornithine carbamoyltransferase</fullName>
    </submittedName>
</protein>
<dbReference type="GO" id="GO:0016597">
    <property type="term" value="F:amino acid binding"/>
    <property type="evidence" value="ECO:0007669"/>
    <property type="project" value="InterPro"/>
</dbReference>
<dbReference type="PROSITE" id="PS00097">
    <property type="entry name" value="CARBAMOYLTRANSFERASE"/>
    <property type="match status" value="1"/>
</dbReference>
<evidence type="ECO:0000313" key="5">
    <source>
        <dbReference type="EMBL" id="EMY68591.1"/>
    </source>
</evidence>
<sequence length="322" mass="36657">MNPIRSDISWEAMSQVKHLISWQDWSDGEIRELLEFAVYVKKNRVYFSGHMAGRSLAMLFQKTSTRTRVSFEAGMTELGGHAIFLDWMASNFLLSDIDFEGKYLSSNVAIIMARLKRHEDLLVLKSGSTVPVINGCCNLFHPCQSLADILTIVMDSPKDWQKKSLCYIGVHNNVANSLIEITAALGIHLTLVTPIASEESIVKNSIERGKTKGTISWETDVKKAVSNADYVYTDTWVDMEYFNDPKFQKEKEERIQLMMPYQVNAELLKNTKAKVMHDMPIHAGYEITREMVESDRSIIFTQAENRLDAQKAVILKLLENHS</sequence>
<dbReference type="PANTHER" id="PTHR45753:SF3">
    <property type="entry name" value="ORNITHINE TRANSCARBAMYLASE, MITOCHONDRIAL"/>
    <property type="match status" value="1"/>
</dbReference>
<evidence type="ECO:0000313" key="6">
    <source>
        <dbReference type="Proteomes" id="UP000012227"/>
    </source>
</evidence>
<dbReference type="InterPro" id="IPR036901">
    <property type="entry name" value="Asp/Orn_carbamoylTrfase_sf"/>
</dbReference>
<evidence type="ECO:0000256" key="2">
    <source>
        <dbReference type="RuleBase" id="RU003634"/>
    </source>
</evidence>
<dbReference type="GO" id="GO:0019240">
    <property type="term" value="P:citrulline biosynthetic process"/>
    <property type="evidence" value="ECO:0007669"/>
    <property type="project" value="TreeGrafter"/>
</dbReference>
<gene>
    <name evidence="5" type="ORF">LEP1GSC199_1405</name>
</gene>
<dbReference type="GO" id="GO:0042450">
    <property type="term" value="P:L-arginine biosynthetic process via ornithine"/>
    <property type="evidence" value="ECO:0007669"/>
    <property type="project" value="TreeGrafter"/>
</dbReference>
<comment type="similarity">
    <text evidence="2">Belongs to the aspartate/ornithine carbamoyltransferase superfamily.</text>
</comment>
<dbReference type="EMBL" id="AOGY02000069">
    <property type="protein sequence ID" value="EMY68591.1"/>
    <property type="molecule type" value="Genomic_DNA"/>
</dbReference>
<dbReference type="PRINTS" id="PR00100">
    <property type="entry name" value="AOTCASE"/>
</dbReference>
<dbReference type="AlphaFoldDB" id="N1W9P9"/>
<dbReference type="Gene3D" id="3.40.50.1370">
    <property type="entry name" value="Aspartate/ornithine carbamoyltransferase"/>
    <property type="match status" value="2"/>
</dbReference>
<dbReference type="InterPro" id="IPR002292">
    <property type="entry name" value="Orn/put_carbamltrans"/>
</dbReference>
<feature type="domain" description="Aspartate/ornithine carbamoyltransferase Asp/Orn-binding" evidence="3">
    <location>
        <begin position="162"/>
        <end position="315"/>
    </location>
</feature>
<comment type="caution">
    <text evidence="5">The sequence shown here is derived from an EMBL/GenBank/DDBJ whole genome shotgun (WGS) entry which is preliminary data.</text>
</comment>
<evidence type="ECO:0000259" key="4">
    <source>
        <dbReference type="Pfam" id="PF02729"/>
    </source>
</evidence>
<organism evidence="5 6">
    <name type="scientific">Leptospira vanthielii serovar Holland str. Waz Holland = ATCC 700522</name>
    <dbReference type="NCBI Taxonomy" id="1218591"/>
    <lineage>
        <taxon>Bacteria</taxon>
        <taxon>Pseudomonadati</taxon>
        <taxon>Spirochaetota</taxon>
        <taxon>Spirochaetia</taxon>
        <taxon>Leptospirales</taxon>
        <taxon>Leptospiraceae</taxon>
        <taxon>Leptospira</taxon>
    </lineage>
</organism>
<proteinExistence type="inferred from homology"/>
<dbReference type="GO" id="GO:0004585">
    <property type="term" value="F:ornithine carbamoyltransferase activity"/>
    <property type="evidence" value="ECO:0007669"/>
    <property type="project" value="UniProtKB-ARBA"/>
</dbReference>
<dbReference type="STRING" id="1218591.LEP1GSC199_1405"/>
<dbReference type="NCBIfam" id="NF011379">
    <property type="entry name" value="PRK14804.1"/>
    <property type="match status" value="1"/>
</dbReference>
<dbReference type="Pfam" id="PF00185">
    <property type="entry name" value="OTCace"/>
    <property type="match status" value="1"/>
</dbReference>
<dbReference type="Proteomes" id="UP000012227">
    <property type="component" value="Unassembled WGS sequence"/>
</dbReference>
<dbReference type="InterPro" id="IPR006131">
    <property type="entry name" value="Asp_carbamoyltransf_Asp/Orn-bd"/>
</dbReference>
<dbReference type="InterPro" id="IPR006132">
    <property type="entry name" value="Asp/Orn_carbamoyltranf_P-bd"/>
</dbReference>
<keyword evidence="1 2" id="KW-0808">Transferase</keyword>
<dbReference type="Pfam" id="PF02729">
    <property type="entry name" value="OTCace_N"/>
    <property type="match status" value="1"/>
</dbReference>
<evidence type="ECO:0000259" key="3">
    <source>
        <dbReference type="Pfam" id="PF00185"/>
    </source>
</evidence>
<reference evidence="5 6" key="1">
    <citation type="submission" date="2013-03" db="EMBL/GenBank/DDBJ databases">
        <authorList>
            <person name="Harkins D.M."/>
            <person name="Durkin A.S."/>
            <person name="Brinkac L.M."/>
            <person name="Haft D.H."/>
            <person name="Selengut J.D."/>
            <person name="Sanka R."/>
            <person name="DePew J."/>
            <person name="Purushe J."/>
            <person name="Galloway R.L."/>
            <person name="Vinetz J.M."/>
            <person name="Sutton G.G."/>
            <person name="Nierman W.C."/>
            <person name="Fouts D.E."/>
        </authorList>
    </citation>
    <scope>NUCLEOTIDE SEQUENCE [LARGE SCALE GENOMIC DNA]</scope>
    <source>
        <strain evidence="5 6">Waz Holland</strain>
    </source>
</reference>
<evidence type="ECO:0000256" key="1">
    <source>
        <dbReference type="ARBA" id="ARBA00022679"/>
    </source>
</evidence>